<keyword evidence="4" id="KW-1185">Reference proteome</keyword>
<protein>
    <recommendedName>
        <fullName evidence="2">Cytokinin riboside 5'-monophosphate phosphoribohydrolase</fullName>
        <ecNumber evidence="2">3.2.2.n1</ecNumber>
    </recommendedName>
</protein>
<evidence type="ECO:0000313" key="4">
    <source>
        <dbReference type="Proteomes" id="UP001596456"/>
    </source>
</evidence>
<organism evidence="3 4">
    <name type="scientific">Rhodocista pekingensis</name>
    <dbReference type="NCBI Taxonomy" id="201185"/>
    <lineage>
        <taxon>Bacteria</taxon>
        <taxon>Pseudomonadati</taxon>
        <taxon>Pseudomonadota</taxon>
        <taxon>Alphaproteobacteria</taxon>
        <taxon>Rhodospirillales</taxon>
        <taxon>Azospirillaceae</taxon>
        <taxon>Rhodocista</taxon>
    </lineage>
</organism>
<accession>A0ABW2L0D9</accession>
<dbReference type="InterPro" id="IPR005269">
    <property type="entry name" value="LOG"/>
</dbReference>
<dbReference type="EC" id="3.2.2.n1" evidence="2"/>
<dbReference type="Proteomes" id="UP001596456">
    <property type="component" value="Unassembled WGS sequence"/>
</dbReference>
<dbReference type="PANTHER" id="PTHR43393:SF3">
    <property type="entry name" value="LYSINE DECARBOXYLASE-LIKE PROTEIN"/>
    <property type="match status" value="1"/>
</dbReference>
<evidence type="ECO:0000256" key="1">
    <source>
        <dbReference type="ARBA" id="ARBA00000274"/>
    </source>
</evidence>
<comment type="catalytic activity">
    <reaction evidence="1">
        <text>AMP + H2O = D-ribose 5-phosphate + adenine</text>
        <dbReference type="Rhea" id="RHEA:20129"/>
        <dbReference type="ChEBI" id="CHEBI:15377"/>
        <dbReference type="ChEBI" id="CHEBI:16708"/>
        <dbReference type="ChEBI" id="CHEBI:78346"/>
        <dbReference type="ChEBI" id="CHEBI:456215"/>
        <dbReference type="EC" id="3.2.2.4"/>
    </reaction>
</comment>
<evidence type="ECO:0000256" key="2">
    <source>
        <dbReference type="RuleBase" id="RU363015"/>
    </source>
</evidence>
<name>A0ABW2L0D9_9PROT</name>
<dbReference type="InterPro" id="IPR031100">
    <property type="entry name" value="LOG_fam"/>
</dbReference>
<proteinExistence type="inferred from homology"/>
<comment type="similarity">
    <text evidence="2">Belongs to the LOG family.</text>
</comment>
<dbReference type="PANTHER" id="PTHR43393">
    <property type="entry name" value="CYTOKININ RIBOSIDE 5'-MONOPHOSPHATE PHOSPHORIBOHYDROLASE"/>
    <property type="match status" value="1"/>
</dbReference>
<dbReference type="Pfam" id="PF03641">
    <property type="entry name" value="Lysine_decarbox"/>
    <property type="match status" value="1"/>
</dbReference>
<sequence>MDGHDNTLQKRSIAYRPAAADTEFLFRDSMRGIRFFLEYAKAEDYLRAWGIRSTIVVFGSARVRPGPDPDAGTAPIPGGHGRTLTSDRAARWYQEARRFGHIASERGGALHMHDGVRDNVIATGGGPGIMEAANRGAWEAGAPTIGFNITLPHEQEPNAYSTPDLTFSFHYFAMRKMHLAMRANALVVFPGGFGTFDELFEILTLTQTGKARRTPIVLFDKDYWTRLINFQVMVEEGMIEASDLELFHFADDADAAWEALIAQGLPVP</sequence>
<gene>
    <name evidence="3" type="ORF">ACFQPS_17040</name>
</gene>
<evidence type="ECO:0000313" key="3">
    <source>
        <dbReference type="EMBL" id="MFC7334873.1"/>
    </source>
</evidence>
<dbReference type="InterPro" id="IPR052341">
    <property type="entry name" value="LOG_family_nucleotidases"/>
</dbReference>
<keyword evidence="2" id="KW-0203">Cytokinin biosynthesis</keyword>
<keyword evidence="2" id="KW-0378">Hydrolase</keyword>
<comment type="caution">
    <text evidence="3">The sequence shown here is derived from an EMBL/GenBank/DDBJ whole genome shotgun (WGS) entry which is preliminary data.</text>
</comment>
<dbReference type="RefSeq" id="WP_377360415.1">
    <property type="nucleotide sequence ID" value="NZ_JBHTCM010000022.1"/>
</dbReference>
<dbReference type="NCBIfam" id="TIGR00730">
    <property type="entry name" value="Rossman fold protein, TIGR00730 family"/>
    <property type="match status" value="1"/>
</dbReference>
<dbReference type="SUPFAM" id="SSF102405">
    <property type="entry name" value="MCP/YpsA-like"/>
    <property type="match status" value="1"/>
</dbReference>
<reference evidence="4" key="1">
    <citation type="journal article" date="2019" name="Int. J. Syst. Evol. Microbiol.">
        <title>The Global Catalogue of Microorganisms (GCM) 10K type strain sequencing project: providing services to taxonomists for standard genome sequencing and annotation.</title>
        <authorList>
            <consortium name="The Broad Institute Genomics Platform"/>
            <consortium name="The Broad Institute Genome Sequencing Center for Infectious Disease"/>
            <person name="Wu L."/>
            <person name="Ma J."/>
        </authorList>
    </citation>
    <scope>NUCLEOTIDE SEQUENCE [LARGE SCALE GENOMIC DNA]</scope>
    <source>
        <strain evidence="4">CGMCC 1.16275</strain>
    </source>
</reference>
<dbReference type="Gene3D" id="3.40.50.450">
    <property type="match status" value="1"/>
</dbReference>
<dbReference type="EMBL" id="JBHTCM010000022">
    <property type="protein sequence ID" value="MFC7334873.1"/>
    <property type="molecule type" value="Genomic_DNA"/>
</dbReference>